<dbReference type="PANTHER" id="PTHR43280:SF31">
    <property type="entry name" value="TRANSCRIPTIONAL REGULATORY PROTEIN"/>
    <property type="match status" value="1"/>
</dbReference>
<organism evidence="5 6">
    <name type="scientific">Streptomyces clavuligerus</name>
    <dbReference type="NCBI Taxonomy" id="1901"/>
    <lineage>
        <taxon>Bacteria</taxon>
        <taxon>Bacillati</taxon>
        <taxon>Actinomycetota</taxon>
        <taxon>Actinomycetes</taxon>
        <taxon>Kitasatosporales</taxon>
        <taxon>Streptomycetaceae</taxon>
        <taxon>Streptomyces</taxon>
    </lineage>
</organism>
<dbReference type="SUPFAM" id="SSF46689">
    <property type="entry name" value="Homeodomain-like"/>
    <property type="match status" value="1"/>
</dbReference>
<sequence length="172" mass="18955">MKITIDTRIESYADAAGRLHAAYTEPAPSLPAAPGAIPEPSPQSALLDRIDAFIDQHLRDPLLTPRRIAVHHHISVRWLYSLFDGRGLSVTASIRHRRLERCRDDLVHTSLPIHLVAARWCFSSPSTFSKAFREKYGVSPRAYRQRRGRGADGAVPGTAVAAAAFRVSAPIV</sequence>
<reference evidence="5 6" key="1">
    <citation type="journal article" date="2010" name="Genome Biol. Evol.">
        <title>The sequence of a 1.8-mb bacterial linear plasmid reveals a rich evolutionary reservoir of secondary metabolic pathways.</title>
        <authorList>
            <person name="Medema M.H."/>
            <person name="Trefzer A."/>
            <person name="Kovalchuk A."/>
            <person name="van den Berg M."/>
            <person name="Mueller U."/>
            <person name="Heijne W."/>
            <person name="Wu L."/>
            <person name="Alam M.T."/>
            <person name="Ronning C.M."/>
            <person name="Nierman W.C."/>
            <person name="Bovenberg R.A.L."/>
            <person name="Breitling R."/>
            <person name="Takano E."/>
        </authorList>
    </citation>
    <scope>NUCLEOTIDE SEQUENCE [LARGE SCALE GENOMIC DNA]</scope>
    <source>
        <strain evidence="6">ATCC 27064 / DSM 738 / JCM 4710 / NBRC 13307 / NCIMB 12785 / NRRL 3585 / VKM Ac-602</strain>
        <plasmid evidence="5">pSCL4</plasmid>
    </source>
</reference>
<dbReference type="PANTHER" id="PTHR43280">
    <property type="entry name" value="ARAC-FAMILY TRANSCRIPTIONAL REGULATOR"/>
    <property type="match status" value="1"/>
</dbReference>
<evidence type="ECO:0000256" key="3">
    <source>
        <dbReference type="ARBA" id="ARBA00023163"/>
    </source>
</evidence>
<keyword evidence="1" id="KW-0805">Transcription regulation</keyword>
<dbReference type="InterPro" id="IPR009057">
    <property type="entry name" value="Homeodomain-like_sf"/>
</dbReference>
<dbReference type="Gene3D" id="1.10.10.60">
    <property type="entry name" value="Homeodomain-like"/>
    <property type="match status" value="1"/>
</dbReference>
<dbReference type="RefSeq" id="WP_003962890.1">
    <property type="nucleotide sequence ID" value="NZ_CM000914.1"/>
</dbReference>
<geneLocation type="plasmid" evidence="5 6">
    <name>pSCL4</name>
</geneLocation>
<evidence type="ECO:0000259" key="4">
    <source>
        <dbReference type="PROSITE" id="PS01124"/>
    </source>
</evidence>
<evidence type="ECO:0000313" key="5">
    <source>
        <dbReference type="EMBL" id="EFG03514.2"/>
    </source>
</evidence>
<dbReference type="OrthoDB" id="9799345at2"/>
<dbReference type="GO" id="GO:0003700">
    <property type="term" value="F:DNA-binding transcription factor activity"/>
    <property type="evidence" value="ECO:0007669"/>
    <property type="project" value="InterPro"/>
</dbReference>
<name>D5SHX1_STRCL</name>
<dbReference type="Proteomes" id="UP000002357">
    <property type="component" value="Plasmid pSCL4"/>
</dbReference>
<feature type="domain" description="HTH araC/xylS-type" evidence="4">
    <location>
        <begin position="48"/>
        <end position="146"/>
    </location>
</feature>
<dbReference type="eggNOG" id="COG2207">
    <property type="taxonomic scope" value="Bacteria"/>
</dbReference>
<accession>D5SHX1</accession>
<dbReference type="PROSITE" id="PS01124">
    <property type="entry name" value="HTH_ARAC_FAMILY_2"/>
    <property type="match status" value="1"/>
</dbReference>
<keyword evidence="2" id="KW-0238">DNA-binding</keyword>
<dbReference type="GeneID" id="93733288"/>
<proteinExistence type="predicted"/>
<dbReference type="Pfam" id="PF12833">
    <property type="entry name" value="HTH_18"/>
    <property type="match status" value="1"/>
</dbReference>
<protein>
    <submittedName>
        <fullName evidence="5">AraC family regulatory protein</fullName>
    </submittedName>
</protein>
<keyword evidence="5" id="KW-0614">Plasmid</keyword>
<gene>
    <name evidence="5" type="primary">paaR</name>
    <name evidence="5" type="ORF">SCLAV_p0019</name>
</gene>
<keyword evidence="3" id="KW-0804">Transcription</keyword>
<dbReference type="AlphaFoldDB" id="D5SHX1"/>
<evidence type="ECO:0000256" key="1">
    <source>
        <dbReference type="ARBA" id="ARBA00023015"/>
    </source>
</evidence>
<dbReference type="EMBL" id="CM000914">
    <property type="protein sequence ID" value="EFG03514.2"/>
    <property type="molecule type" value="Genomic_DNA"/>
</dbReference>
<evidence type="ECO:0000256" key="2">
    <source>
        <dbReference type="ARBA" id="ARBA00023125"/>
    </source>
</evidence>
<evidence type="ECO:0000313" key="6">
    <source>
        <dbReference type="Proteomes" id="UP000002357"/>
    </source>
</evidence>
<dbReference type="GO" id="GO:0043565">
    <property type="term" value="F:sequence-specific DNA binding"/>
    <property type="evidence" value="ECO:0007669"/>
    <property type="project" value="InterPro"/>
</dbReference>
<keyword evidence="6" id="KW-1185">Reference proteome</keyword>
<dbReference type="SMART" id="SM00342">
    <property type="entry name" value="HTH_ARAC"/>
    <property type="match status" value="1"/>
</dbReference>
<dbReference type="InterPro" id="IPR018060">
    <property type="entry name" value="HTH_AraC"/>
</dbReference>